<dbReference type="AlphaFoldDB" id="A0A8H6JBG4"/>
<sequence>MDVSTITSTSQLFEFIMEFFSLVIRQETWPLNYGPATPAQEDDDGEGCDSPPDVDMDSTPPTYDEMEYISRSWQMTRFLLNEERERLCLWKFDFTNDDLDRLTASPGNIFGGAVIRSLSSIGQALIKGVDVEKCTSSLEELHSNRKSLAFLVSEGNGLLRRPYYDDDAAETIASTGYEGSMSTDVTVPDEKPEELLETLKNDIGRLQRLSFSISQTLAGMADEAQS</sequence>
<feature type="compositionally biased region" description="Acidic residues" evidence="1">
    <location>
        <begin position="40"/>
        <end position="56"/>
    </location>
</feature>
<proteinExistence type="predicted"/>
<dbReference type="EMBL" id="WIGN01000095">
    <property type="protein sequence ID" value="KAF6809848.1"/>
    <property type="molecule type" value="Genomic_DNA"/>
</dbReference>
<gene>
    <name evidence="2" type="ORF">CSOJ01_06679</name>
</gene>
<evidence type="ECO:0000256" key="1">
    <source>
        <dbReference type="SAM" id="MobiDB-lite"/>
    </source>
</evidence>
<reference evidence="2 3" key="1">
    <citation type="journal article" date="2020" name="Phytopathology">
        <title>Genome Sequence Resources of Colletotrichum truncatum, C. plurivorum, C. musicola, and C. sojae: Four Species Pathogenic to Soybean (Glycine max).</title>
        <authorList>
            <person name="Rogerio F."/>
            <person name="Boufleur T.R."/>
            <person name="Ciampi-Guillardi M."/>
            <person name="Sukno S.A."/>
            <person name="Thon M.R."/>
            <person name="Massola Junior N.S."/>
            <person name="Baroncelli R."/>
        </authorList>
    </citation>
    <scope>NUCLEOTIDE SEQUENCE [LARGE SCALE GENOMIC DNA]</scope>
    <source>
        <strain evidence="2 3">LFN0009</strain>
    </source>
</reference>
<feature type="region of interest" description="Disordered" evidence="1">
    <location>
        <begin position="33"/>
        <end position="59"/>
    </location>
</feature>
<organism evidence="2 3">
    <name type="scientific">Colletotrichum sojae</name>
    <dbReference type="NCBI Taxonomy" id="2175907"/>
    <lineage>
        <taxon>Eukaryota</taxon>
        <taxon>Fungi</taxon>
        <taxon>Dikarya</taxon>
        <taxon>Ascomycota</taxon>
        <taxon>Pezizomycotina</taxon>
        <taxon>Sordariomycetes</taxon>
        <taxon>Hypocreomycetidae</taxon>
        <taxon>Glomerellales</taxon>
        <taxon>Glomerellaceae</taxon>
        <taxon>Colletotrichum</taxon>
        <taxon>Colletotrichum orchidearum species complex</taxon>
    </lineage>
</organism>
<evidence type="ECO:0000313" key="2">
    <source>
        <dbReference type="EMBL" id="KAF6809848.1"/>
    </source>
</evidence>
<evidence type="ECO:0000313" key="3">
    <source>
        <dbReference type="Proteomes" id="UP000652219"/>
    </source>
</evidence>
<name>A0A8H6JBG4_9PEZI</name>
<comment type="caution">
    <text evidence="2">The sequence shown here is derived from an EMBL/GenBank/DDBJ whole genome shotgun (WGS) entry which is preliminary data.</text>
</comment>
<keyword evidence="3" id="KW-1185">Reference proteome</keyword>
<dbReference type="Proteomes" id="UP000652219">
    <property type="component" value="Unassembled WGS sequence"/>
</dbReference>
<protein>
    <submittedName>
        <fullName evidence="2">Uncharacterized protein</fullName>
    </submittedName>
</protein>
<accession>A0A8H6JBG4</accession>